<dbReference type="Proteomes" id="UP000650533">
    <property type="component" value="Chromosome 4"/>
</dbReference>
<gene>
    <name evidence="2" type="ORF">RhiXN_00041</name>
</gene>
<reference evidence="2" key="1">
    <citation type="submission" date="2020-05" db="EMBL/GenBank/DDBJ databases">
        <title>Evolutionary and genomic comparisons of hybrid uninucleate and nonhybrid Rhizoctonia fungi.</title>
        <authorList>
            <person name="Li C."/>
            <person name="Chen X."/>
        </authorList>
    </citation>
    <scope>NUCLEOTIDE SEQUENCE</scope>
    <source>
        <strain evidence="2">AG-1 IA</strain>
    </source>
</reference>
<accession>A0A8H8NSR3</accession>
<name>A0A8H8NSR3_9AGAM</name>
<dbReference type="RefSeq" id="XP_043178872.1">
    <property type="nucleotide sequence ID" value="XM_043319860.1"/>
</dbReference>
<sequence length="938" mass="107650">MSDTSKVLQNCPCCGDLLGPQQIERHLQLTVATMDLDSESDSDNNNNNSFDMGVEIAHYKENDLLPANVDFSELEDPPQQNPGDLGHFEMPSLSLDEPPLPHNLIHHNPPVNIQTWPNPPSDNPNSDLEDELELSCQIINGPDCDPEYVERDNVDVPHVNPNDKPRLTEEEMRKALEFDFGNMLDNEWVEMYSCSLSDHNRQTLQLLATRIRSHFLRQTWDDLRFGACLELEFPSKFIAYRRLQILSGLKTRVYDCCINSCRQSKAGLPLHPLNPSASGPFPKRTNGQKLQYRVESDAKYKPHVIFNVFDSDNYLRLQQTRVHPNHPYHFFDNPKDIALGLSTDGFTLFKRRRRGLSCAWPIILINYNLDPSIRTHLENVICVGVIPGPKQPKDINSFFIPLLDELLELQQGVSMRGILAEPEGILYEFVLRAFIIIIFGDILAILKLMMIKGHNAFSPCRTCLIEGQLCQLKQTAVYYVPLRLPGPGQIRQWSHDALPIRTHEQFLRQYAKLGAARTQAEREEIARNSGINGEPIFTQLCSIDLPSNFPYDIMHLLFENLVPNMVKHWTGDFKGLDKGTGTYRISKAQWMMVGLLTAWATRTIPSVFVGTLPDIAQDRSLFKAEAYSFWIQYLAPILLKDVMPRKYYNHVLALREIILLCLQFKITRIEVDELQAMINNWVLKYKMYYYQYRTSRLPTCPLTIHALLHIPYYILRTGPLWASWAFVMERFCGRLLPAVRNRTRPYIQLDNYIERRAQLQLVAKKYDIPTLTKAYVKPSHPNEVQMSTQEIAYPQLLGRPIHYKVTLDKVLKKQLIGYFNLVYPGRKPQDHVNSIDAGSLIRYGQFRIDDGDRFRTAIMIDRDPTARDNSYIKAGTISSTSLTSILRFYHTSTTFARTDMRPSVANATARYGKFNMAGCTIFIMSNTSNRKLALVGIT</sequence>
<dbReference type="PANTHER" id="PTHR46579">
    <property type="entry name" value="F5/8 TYPE C DOMAIN-CONTAINING PROTEIN-RELATED"/>
    <property type="match status" value="1"/>
</dbReference>
<protein>
    <submittedName>
        <fullName evidence="2">Transposase family Tnp2 protein</fullName>
    </submittedName>
</protein>
<evidence type="ECO:0000256" key="1">
    <source>
        <dbReference type="SAM" id="MobiDB-lite"/>
    </source>
</evidence>
<dbReference type="AlphaFoldDB" id="A0A8H8NSR3"/>
<feature type="region of interest" description="Disordered" evidence="1">
    <location>
        <begin position="110"/>
        <end position="129"/>
    </location>
</feature>
<dbReference type="Pfam" id="PF02992">
    <property type="entry name" value="Transposase_21"/>
    <property type="match status" value="1"/>
</dbReference>
<dbReference type="EMBL" id="CP059661">
    <property type="protein sequence ID" value="QRW18635.1"/>
    <property type="molecule type" value="Genomic_DNA"/>
</dbReference>
<dbReference type="InterPro" id="IPR004242">
    <property type="entry name" value="Transposase_21"/>
</dbReference>
<organism evidence="2 3">
    <name type="scientific">Rhizoctonia solani</name>
    <dbReference type="NCBI Taxonomy" id="456999"/>
    <lineage>
        <taxon>Eukaryota</taxon>
        <taxon>Fungi</taxon>
        <taxon>Dikarya</taxon>
        <taxon>Basidiomycota</taxon>
        <taxon>Agaricomycotina</taxon>
        <taxon>Agaricomycetes</taxon>
        <taxon>Cantharellales</taxon>
        <taxon>Ceratobasidiaceae</taxon>
        <taxon>Rhizoctonia</taxon>
    </lineage>
</organism>
<dbReference type="PANTHER" id="PTHR46579:SF1">
    <property type="entry name" value="F5_8 TYPE C DOMAIN-CONTAINING PROTEIN"/>
    <property type="match status" value="1"/>
</dbReference>
<dbReference type="KEGG" id="rsx:RhiXN_00041"/>
<proteinExistence type="predicted"/>
<evidence type="ECO:0000313" key="3">
    <source>
        <dbReference type="Proteomes" id="UP000650533"/>
    </source>
</evidence>
<evidence type="ECO:0000313" key="2">
    <source>
        <dbReference type="EMBL" id="QRW18635.1"/>
    </source>
</evidence>
<dbReference type="GeneID" id="67022323"/>